<protein>
    <submittedName>
        <fullName evidence="1">Uncharacterized protein</fullName>
    </submittedName>
</protein>
<reference evidence="1 2" key="1">
    <citation type="journal article" date="2021" name="Appl. Environ. Microbiol.">
        <title>Genetic linkage and physical mapping for an oyster mushroom Pleurotus cornucopiae and QTL analysis for the trait cap color.</title>
        <authorList>
            <person name="Zhang Y."/>
            <person name="Gao W."/>
            <person name="Sonnenberg A."/>
            <person name="Chen Q."/>
            <person name="Zhang J."/>
            <person name="Huang C."/>
        </authorList>
    </citation>
    <scope>NUCLEOTIDE SEQUENCE [LARGE SCALE GENOMIC DNA]</scope>
    <source>
        <strain evidence="1">CCMSSC00406</strain>
    </source>
</reference>
<dbReference type="Proteomes" id="UP000824881">
    <property type="component" value="Unassembled WGS sequence"/>
</dbReference>
<evidence type="ECO:0000313" key="2">
    <source>
        <dbReference type="Proteomes" id="UP000824881"/>
    </source>
</evidence>
<sequence length="166" mass="18649">MPYPIDTDGFLIHPTALQSYANTHDFNLTCLHDVPARILNIPTTSRSPRWRGHTVAACGIGIGRDSCGYWLSFTRLVASSHLLWMDRYPLRPGYSRYLTPDPLRTPTETHHAATRRLTRRRPDMPIRAIRYATPLSNPGDSAENPIVIDDGSDPARCPACQNLSVR</sequence>
<accession>A0ACB7ILJ6</accession>
<comment type="caution">
    <text evidence="1">The sequence shown here is derived from an EMBL/GenBank/DDBJ whole genome shotgun (WGS) entry which is preliminary data.</text>
</comment>
<gene>
    <name evidence="1" type="ORF">CCMSSC00406_0007966</name>
</gene>
<proteinExistence type="predicted"/>
<dbReference type="EMBL" id="WQMT02000010">
    <property type="protein sequence ID" value="KAG9218433.1"/>
    <property type="molecule type" value="Genomic_DNA"/>
</dbReference>
<organism evidence="1 2">
    <name type="scientific">Pleurotus cornucopiae</name>
    <name type="common">Cornucopia mushroom</name>
    <dbReference type="NCBI Taxonomy" id="5321"/>
    <lineage>
        <taxon>Eukaryota</taxon>
        <taxon>Fungi</taxon>
        <taxon>Dikarya</taxon>
        <taxon>Basidiomycota</taxon>
        <taxon>Agaricomycotina</taxon>
        <taxon>Agaricomycetes</taxon>
        <taxon>Agaricomycetidae</taxon>
        <taxon>Agaricales</taxon>
        <taxon>Pleurotineae</taxon>
        <taxon>Pleurotaceae</taxon>
        <taxon>Pleurotus</taxon>
    </lineage>
</organism>
<evidence type="ECO:0000313" key="1">
    <source>
        <dbReference type="EMBL" id="KAG9218433.1"/>
    </source>
</evidence>
<name>A0ACB7ILJ6_PLECO</name>
<keyword evidence="2" id="KW-1185">Reference proteome</keyword>